<evidence type="ECO:0000313" key="3">
    <source>
        <dbReference type="Proteomes" id="UP000282084"/>
    </source>
</evidence>
<evidence type="ECO:0000313" key="2">
    <source>
        <dbReference type="EMBL" id="RKT53655.1"/>
    </source>
</evidence>
<dbReference type="AlphaFoldDB" id="A0A495VZ52"/>
<sequence>MQGADKPGVGLLAVTNRGTTPLTVQGWPIPSFTNLSGAPAAIPVEQVLIPGEGPSITLQPGQTAFAGVQLALGDAASGSAIGSMKVEVPGGASAEATLIGTDGRPISDPGSLKVSSAKVGTLQPTAQGVLVF</sequence>
<reference evidence="2 3" key="1">
    <citation type="submission" date="2018-10" db="EMBL/GenBank/DDBJ databases">
        <title>Sequencing the genomes of 1000 actinobacteria strains.</title>
        <authorList>
            <person name="Klenk H.-P."/>
        </authorList>
    </citation>
    <scope>NUCLEOTIDE SEQUENCE [LARGE SCALE GENOMIC DNA]</scope>
    <source>
        <strain evidence="2 3">DSM 43800</strain>
    </source>
</reference>
<dbReference type="Proteomes" id="UP000282084">
    <property type="component" value="Unassembled WGS sequence"/>
</dbReference>
<keyword evidence="3" id="KW-1185">Reference proteome</keyword>
<accession>A0A495VZ52</accession>
<comment type="caution">
    <text evidence="2">The sequence shown here is derived from an EMBL/GenBank/DDBJ whole genome shotgun (WGS) entry which is preliminary data.</text>
</comment>
<dbReference type="InterPro" id="IPR025326">
    <property type="entry name" value="DUF4232"/>
</dbReference>
<organism evidence="2 3">
    <name type="scientific">Saccharothrix australiensis</name>
    <dbReference type="NCBI Taxonomy" id="2072"/>
    <lineage>
        <taxon>Bacteria</taxon>
        <taxon>Bacillati</taxon>
        <taxon>Actinomycetota</taxon>
        <taxon>Actinomycetes</taxon>
        <taxon>Pseudonocardiales</taxon>
        <taxon>Pseudonocardiaceae</taxon>
        <taxon>Saccharothrix</taxon>
    </lineage>
</organism>
<evidence type="ECO:0000259" key="1">
    <source>
        <dbReference type="Pfam" id="PF14016"/>
    </source>
</evidence>
<dbReference type="Pfam" id="PF14016">
    <property type="entry name" value="DUF4232"/>
    <property type="match status" value="1"/>
</dbReference>
<dbReference type="EMBL" id="RBXO01000001">
    <property type="protein sequence ID" value="RKT53655.1"/>
    <property type="molecule type" value="Genomic_DNA"/>
</dbReference>
<protein>
    <submittedName>
        <fullName evidence="2">Uncharacterized protein DUF4232</fullName>
    </submittedName>
</protein>
<feature type="domain" description="DUF4232" evidence="1">
    <location>
        <begin position="4"/>
        <end position="105"/>
    </location>
</feature>
<proteinExistence type="predicted"/>
<name>A0A495VZ52_9PSEU</name>
<gene>
    <name evidence="2" type="ORF">C8E97_2230</name>
</gene>